<sequence>MTEGHVANVQGFKLMKVVTLMLGYGATKFDRLKDGATMLALTSNYSLRIPSSLVKIFDTDAGGSKPIAITFSSRIHGRDLCCEWQIPDIVAYFLRFLFQMGSQRRNQCLTMTIFVAIVFGACSHQILAARPLEGEQWLKQDLGNIQSLRRAPVPPSGGSPCTHTPGRGSGPCPLGEMNFAGHNVAHAPPAFPDAIVNFAAASVTN</sequence>
<gene>
    <name evidence="1" type="ORF">POTOM_057918</name>
</gene>
<accession>A0A8X8C1Z1</accession>
<protein>
    <submittedName>
        <fullName evidence="1">Uncharacterized protein</fullName>
    </submittedName>
</protein>
<evidence type="ECO:0000313" key="2">
    <source>
        <dbReference type="Proteomes" id="UP000886885"/>
    </source>
</evidence>
<comment type="caution">
    <text evidence="1">The sequence shown here is derived from an EMBL/GenBank/DDBJ whole genome shotgun (WGS) entry which is preliminary data.</text>
</comment>
<name>A0A8X8C1Z1_POPTO</name>
<evidence type="ECO:0000313" key="1">
    <source>
        <dbReference type="EMBL" id="KAG6738307.1"/>
    </source>
</evidence>
<dbReference type="AlphaFoldDB" id="A0A8X8C1Z1"/>
<organism evidence="1 2">
    <name type="scientific">Populus tomentosa</name>
    <name type="common">Chinese white poplar</name>
    <dbReference type="NCBI Taxonomy" id="118781"/>
    <lineage>
        <taxon>Eukaryota</taxon>
        <taxon>Viridiplantae</taxon>
        <taxon>Streptophyta</taxon>
        <taxon>Embryophyta</taxon>
        <taxon>Tracheophyta</taxon>
        <taxon>Spermatophyta</taxon>
        <taxon>Magnoliopsida</taxon>
        <taxon>eudicotyledons</taxon>
        <taxon>Gunneridae</taxon>
        <taxon>Pentapetalae</taxon>
        <taxon>rosids</taxon>
        <taxon>fabids</taxon>
        <taxon>Malpighiales</taxon>
        <taxon>Salicaceae</taxon>
        <taxon>Saliceae</taxon>
        <taxon>Populus</taxon>
    </lineage>
</organism>
<keyword evidence="2" id="KW-1185">Reference proteome</keyword>
<dbReference type="OrthoDB" id="976687at2759"/>
<dbReference type="Proteomes" id="UP000886885">
    <property type="component" value="Chromosome 19A"/>
</dbReference>
<proteinExistence type="predicted"/>
<dbReference type="PANTHER" id="PTHR33592:SF3">
    <property type="entry name" value="TRANSMEMBRANE PROTEIN"/>
    <property type="match status" value="1"/>
</dbReference>
<reference evidence="1" key="1">
    <citation type="journal article" date="2020" name="bioRxiv">
        <title>Hybrid origin of Populus tomentosa Carr. identified through genome sequencing and phylogenomic analysis.</title>
        <authorList>
            <person name="An X."/>
            <person name="Gao K."/>
            <person name="Chen Z."/>
            <person name="Li J."/>
            <person name="Yang X."/>
            <person name="Yang X."/>
            <person name="Zhou J."/>
            <person name="Guo T."/>
            <person name="Zhao T."/>
            <person name="Huang S."/>
            <person name="Miao D."/>
            <person name="Khan W.U."/>
            <person name="Rao P."/>
            <person name="Ye M."/>
            <person name="Lei B."/>
            <person name="Liao W."/>
            <person name="Wang J."/>
            <person name="Ji L."/>
            <person name="Li Y."/>
            <person name="Guo B."/>
            <person name="Mustafa N.S."/>
            <person name="Li S."/>
            <person name="Yun Q."/>
            <person name="Keller S.R."/>
            <person name="Mao J."/>
            <person name="Zhang R."/>
            <person name="Strauss S.H."/>
        </authorList>
    </citation>
    <scope>NUCLEOTIDE SEQUENCE</scope>
    <source>
        <strain evidence="1">GM15</strain>
        <tissue evidence="1">Leaf</tissue>
    </source>
</reference>
<dbReference type="EMBL" id="JAAWWB010000037">
    <property type="protein sequence ID" value="KAG6738307.1"/>
    <property type="molecule type" value="Genomic_DNA"/>
</dbReference>
<dbReference type="PANTHER" id="PTHR33592">
    <property type="entry name" value="TRANSMEMBRANE PROTEIN"/>
    <property type="match status" value="1"/>
</dbReference>